<dbReference type="EMBL" id="JBHUKR010000006">
    <property type="protein sequence ID" value="MFD2416862.1"/>
    <property type="molecule type" value="Genomic_DNA"/>
</dbReference>
<feature type="transmembrane region" description="Helical" evidence="2">
    <location>
        <begin position="51"/>
        <end position="75"/>
    </location>
</feature>
<protein>
    <submittedName>
        <fullName evidence="3">Uncharacterized protein</fullName>
    </submittedName>
</protein>
<accession>A0ABW5FR20</accession>
<feature type="transmembrane region" description="Helical" evidence="2">
    <location>
        <begin position="20"/>
        <end position="39"/>
    </location>
</feature>
<keyword evidence="2" id="KW-0472">Membrane</keyword>
<sequence length="307" mass="33756">MSVTVSPTPTLTQRFSVVSVLPTMVLIAWPVFLIGCQAFTGRPRPGELLRFLGTLNVAQVSVLALLAVAIGSLFHPFQFLLVRLLEGYWSTIPVLRTLAPLGVELNRRRMRRLVRRNDGRQLRKLYPPDESELLPTKLGNVLRAGERQAGRPYGMDAVLMLPRIYPVASPGIAAAFLDRRNQLDVAARYTAVSGLMAVSGFVAFADDGAWLTLPAMLSGVTVLSYRAAVRTAVSYGEALRWLFDLNHAQVTQALGWPVPHDIGKLKDLNRQIEQWLEDDAEAPPGYRGPDASTAQAEPPPCDDTAYL</sequence>
<keyword evidence="2" id="KW-1133">Transmembrane helix</keyword>
<reference evidence="4" key="1">
    <citation type="journal article" date="2019" name="Int. J. Syst. Evol. Microbiol.">
        <title>The Global Catalogue of Microorganisms (GCM) 10K type strain sequencing project: providing services to taxonomists for standard genome sequencing and annotation.</title>
        <authorList>
            <consortium name="The Broad Institute Genomics Platform"/>
            <consortium name="The Broad Institute Genome Sequencing Center for Infectious Disease"/>
            <person name="Wu L."/>
            <person name="Ma J."/>
        </authorList>
    </citation>
    <scope>NUCLEOTIDE SEQUENCE [LARGE SCALE GENOMIC DNA]</scope>
    <source>
        <strain evidence="4">CGMCC 4.7645</strain>
    </source>
</reference>
<feature type="region of interest" description="Disordered" evidence="1">
    <location>
        <begin position="279"/>
        <end position="307"/>
    </location>
</feature>
<keyword evidence="2" id="KW-0812">Transmembrane</keyword>
<dbReference type="RefSeq" id="WP_378264038.1">
    <property type="nucleotide sequence ID" value="NZ_JBHUKR010000006.1"/>
</dbReference>
<name>A0ABW5FR20_9PSEU</name>
<organism evidence="3 4">
    <name type="scientific">Amycolatopsis pigmentata</name>
    <dbReference type="NCBI Taxonomy" id="450801"/>
    <lineage>
        <taxon>Bacteria</taxon>
        <taxon>Bacillati</taxon>
        <taxon>Actinomycetota</taxon>
        <taxon>Actinomycetes</taxon>
        <taxon>Pseudonocardiales</taxon>
        <taxon>Pseudonocardiaceae</taxon>
        <taxon>Amycolatopsis</taxon>
    </lineage>
</organism>
<comment type="caution">
    <text evidence="3">The sequence shown here is derived from an EMBL/GenBank/DDBJ whole genome shotgun (WGS) entry which is preliminary data.</text>
</comment>
<gene>
    <name evidence="3" type="ORF">ACFSXZ_11065</name>
</gene>
<proteinExistence type="predicted"/>
<evidence type="ECO:0000256" key="2">
    <source>
        <dbReference type="SAM" id="Phobius"/>
    </source>
</evidence>
<evidence type="ECO:0000256" key="1">
    <source>
        <dbReference type="SAM" id="MobiDB-lite"/>
    </source>
</evidence>
<evidence type="ECO:0000313" key="3">
    <source>
        <dbReference type="EMBL" id="MFD2416862.1"/>
    </source>
</evidence>
<keyword evidence="4" id="KW-1185">Reference proteome</keyword>
<dbReference type="Proteomes" id="UP001597417">
    <property type="component" value="Unassembled WGS sequence"/>
</dbReference>
<evidence type="ECO:0000313" key="4">
    <source>
        <dbReference type="Proteomes" id="UP001597417"/>
    </source>
</evidence>